<proteinExistence type="predicted"/>
<protein>
    <submittedName>
        <fullName evidence="8">Glutamate receptor 1-like</fullName>
    </submittedName>
</protein>
<dbReference type="Proteomes" id="UP000694941">
    <property type="component" value="Unplaced"/>
</dbReference>
<gene>
    <name evidence="8" type="primary">LOC111087837</name>
</gene>
<sequence length="170" mass="19389">MVLLKTATPICGFTALFAVIMRCPHVAQTTPEKVPIGAIFTPETSHLEAAFTYTLLSHNKGYSQTKFKVYPAVARVNKNDLFEISRKFCQELSDGIFIFVAPTREPLYDTLASYTNTFQMPFLSPAFPEQSVERPSHYGVSMRPNYLRAVMDVIKHYDWKSIIYLYDSDD</sequence>
<feature type="signal peptide" evidence="5">
    <location>
        <begin position="1"/>
        <end position="29"/>
    </location>
</feature>
<evidence type="ECO:0000259" key="6">
    <source>
        <dbReference type="Pfam" id="PF01094"/>
    </source>
</evidence>
<evidence type="ECO:0000313" key="8">
    <source>
        <dbReference type="RefSeq" id="XP_022251636.1"/>
    </source>
</evidence>
<dbReference type="GeneID" id="111087837"/>
<dbReference type="SUPFAM" id="SSF53822">
    <property type="entry name" value="Periplasmic binding protein-like I"/>
    <property type="match status" value="1"/>
</dbReference>
<keyword evidence="4" id="KW-0472">Membrane</keyword>
<accession>A0ABM1T6Y0</accession>
<feature type="chain" id="PRO_5047237078" evidence="5">
    <location>
        <begin position="30"/>
        <end position="170"/>
    </location>
</feature>
<keyword evidence="5" id="KW-0732">Signal</keyword>
<organism evidence="7 8">
    <name type="scientific">Limulus polyphemus</name>
    <name type="common">Atlantic horseshoe crab</name>
    <dbReference type="NCBI Taxonomy" id="6850"/>
    <lineage>
        <taxon>Eukaryota</taxon>
        <taxon>Metazoa</taxon>
        <taxon>Ecdysozoa</taxon>
        <taxon>Arthropoda</taxon>
        <taxon>Chelicerata</taxon>
        <taxon>Merostomata</taxon>
        <taxon>Xiphosura</taxon>
        <taxon>Limulidae</taxon>
        <taxon>Limulus</taxon>
    </lineage>
</organism>
<evidence type="ECO:0000313" key="7">
    <source>
        <dbReference type="Proteomes" id="UP000694941"/>
    </source>
</evidence>
<feature type="non-terminal residue" evidence="8">
    <location>
        <position position="170"/>
    </location>
</feature>
<dbReference type="Gene3D" id="3.40.50.2300">
    <property type="match status" value="1"/>
</dbReference>
<evidence type="ECO:0000256" key="4">
    <source>
        <dbReference type="ARBA" id="ARBA00023136"/>
    </source>
</evidence>
<evidence type="ECO:0000256" key="3">
    <source>
        <dbReference type="ARBA" id="ARBA00022989"/>
    </source>
</evidence>
<keyword evidence="7" id="KW-1185">Reference proteome</keyword>
<dbReference type="RefSeq" id="XP_022251636.1">
    <property type="nucleotide sequence ID" value="XM_022395928.1"/>
</dbReference>
<evidence type="ECO:0000256" key="1">
    <source>
        <dbReference type="ARBA" id="ARBA00004370"/>
    </source>
</evidence>
<dbReference type="InterPro" id="IPR001828">
    <property type="entry name" value="ANF_lig-bd_rcpt"/>
</dbReference>
<keyword evidence="2" id="KW-0812">Transmembrane</keyword>
<comment type="subcellular location">
    <subcellularLocation>
        <location evidence="1">Membrane</location>
    </subcellularLocation>
</comment>
<dbReference type="InterPro" id="IPR028082">
    <property type="entry name" value="Peripla_BP_I"/>
</dbReference>
<feature type="domain" description="Receptor ligand binding region" evidence="6">
    <location>
        <begin position="49"/>
        <end position="170"/>
    </location>
</feature>
<name>A0ABM1T6Y0_LIMPO</name>
<dbReference type="Pfam" id="PF01094">
    <property type="entry name" value="ANF_receptor"/>
    <property type="match status" value="1"/>
</dbReference>
<evidence type="ECO:0000256" key="2">
    <source>
        <dbReference type="ARBA" id="ARBA00022692"/>
    </source>
</evidence>
<keyword evidence="3" id="KW-1133">Transmembrane helix</keyword>
<reference evidence="8" key="1">
    <citation type="submission" date="2025-08" db="UniProtKB">
        <authorList>
            <consortium name="RefSeq"/>
        </authorList>
    </citation>
    <scope>IDENTIFICATION</scope>
    <source>
        <tissue evidence="8">Muscle</tissue>
    </source>
</reference>
<evidence type="ECO:0000256" key="5">
    <source>
        <dbReference type="SAM" id="SignalP"/>
    </source>
</evidence>